<dbReference type="Gene3D" id="3.30.720.120">
    <property type="match status" value="1"/>
</dbReference>
<dbReference type="RefSeq" id="WP_109824429.1">
    <property type="nucleotide sequence ID" value="NZ_QGKL01000039.1"/>
</dbReference>
<sequence>MAISESEDDMKIKRLLTNICSQDLAQSKAFYISLFAFKVDFDSDWFVHLVSEGRELELGLILQSHEVVPEQAKASITGAYLTFVIDDVDRFYKKAQGLDVNILQAPEMTPYGQKRMLLQAPEGTVCDVSSPVNV</sequence>
<protein>
    <recommendedName>
        <fullName evidence="1">VOC domain-containing protein</fullName>
    </recommendedName>
</protein>
<dbReference type="Pfam" id="PF00903">
    <property type="entry name" value="Glyoxalase"/>
    <property type="match status" value="1"/>
</dbReference>
<dbReference type="Proteomes" id="UP000245506">
    <property type="component" value="Unassembled WGS sequence"/>
</dbReference>
<reference evidence="2 3" key="1">
    <citation type="submission" date="2018-05" db="EMBL/GenBank/DDBJ databases">
        <title>Leucothrix arctica sp. nov., isolated from Arctic seawater.</title>
        <authorList>
            <person name="Choi A."/>
            <person name="Baek K."/>
        </authorList>
    </citation>
    <scope>NUCLEOTIDE SEQUENCE [LARGE SCALE GENOMIC DNA]</scope>
    <source>
        <strain evidence="2 3">IMCC9719</strain>
    </source>
</reference>
<dbReference type="PROSITE" id="PS51819">
    <property type="entry name" value="VOC"/>
    <property type="match status" value="1"/>
</dbReference>
<dbReference type="Gene3D" id="3.30.720.110">
    <property type="match status" value="1"/>
</dbReference>
<evidence type="ECO:0000313" key="2">
    <source>
        <dbReference type="EMBL" id="PWQ94736.1"/>
    </source>
</evidence>
<dbReference type="EMBL" id="QGKL01000039">
    <property type="protein sequence ID" value="PWQ94736.1"/>
    <property type="molecule type" value="Genomic_DNA"/>
</dbReference>
<name>A0A317C7Z6_9GAMM</name>
<proteinExistence type="predicted"/>
<organism evidence="2 3">
    <name type="scientific">Leucothrix arctica</name>
    <dbReference type="NCBI Taxonomy" id="1481894"/>
    <lineage>
        <taxon>Bacteria</taxon>
        <taxon>Pseudomonadati</taxon>
        <taxon>Pseudomonadota</taxon>
        <taxon>Gammaproteobacteria</taxon>
        <taxon>Thiotrichales</taxon>
        <taxon>Thiotrichaceae</taxon>
        <taxon>Leucothrix</taxon>
    </lineage>
</organism>
<gene>
    <name evidence="2" type="ORF">DKT75_15735</name>
</gene>
<dbReference type="InterPro" id="IPR029068">
    <property type="entry name" value="Glyas_Bleomycin-R_OHBP_Dase"/>
</dbReference>
<dbReference type="InterPro" id="IPR037523">
    <property type="entry name" value="VOC_core"/>
</dbReference>
<evidence type="ECO:0000259" key="1">
    <source>
        <dbReference type="PROSITE" id="PS51819"/>
    </source>
</evidence>
<dbReference type="SUPFAM" id="SSF54593">
    <property type="entry name" value="Glyoxalase/Bleomycin resistance protein/Dihydroxybiphenyl dioxygenase"/>
    <property type="match status" value="1"/>
</dbReference>
<comment type="caution">
    <text evidence="2">The sequence shown here is derived from an EMBL/GenBank/DDBJ whole genome shotgun (WGS) entry which is preliminary data.</text>
</comment>
<keyword evidence="3" id="KW-1185">Reference proteome</keyword>
<dbReference type="InterPro" id="IPR004360">
    <property type="entry name" value="Glyas_Fos-R_dOase_dom"/>
</dbReference>
<dbReference type="AlphaFoldDB" id="A0A317C7Z6"/>
<evidence type="ECO:0000313" key="3">
    <source>
        <dbReference type="Proteomes" id="UP000245506"/>
    </source>
</evidence>
<dbReference type="OrthoDB" id="9797663at2"/>
<feature type="domain" description="VOC" evidence="1">
    <location>
        <begin position="11"/>
        <end position="131"/>
    </location>
</feature>
<accession>A0A317C7Z6</accession>